<evidence type="ECO:0000256" key="8">
    <source>
        <dbReference type="ARBA" id="ARBA00060041"/>
    </source>
</evidence>
<dbReference type="HAMAP" id="MF_02078">
    <property type="entry name" value="MurJ_MviN"/>
    <property type="match status" value="1"/>
</dbReference>
<evidence type="ECO:0000313" key="12">
    <source>
        <dbReference type="EMBL" id="GBR46907.1"/>
    </source>
</evidence>
<dbReference type="Proteomes" id="UP001062443">
    <property type="component" value="Unassembled WGS sequence"/>
</dbReference>
<keyword evidence="2 10" id="KW-1003">Cell membrane</keyword>
<feature type="transmembrane region" description="Helical" evidence="10">
    <location>
        <begin position="85"/>
        <end position="110"/>
    </location>
</feature>
<keyword evidence="7 10" id="KW-0472">Membrane</keyword>
<evidence type="ECO:0000256" key="2">
    <source>
        <dbReference type="ARBA" id="ARBA00022475"/>
    </source>
</evidence>
<keyword evidence="13" id="KW-1185">Reference proteome</keyword>
<keyword evidence="4 10" id="KW-0133">Cell shape</keyword>
<comment type="pathway">
    <text evidence="10">Cell wall biogenesis; peptidoglycan biosynthesis.</text>
</comment>
<evidence type="ECO:0000256" key="9">
    <source>
        <dbReference type="ARBA" id="ARBA00061532"/>
    </source>
</evidence>
<sequence length="519" mass="55411">MIRNFLTVGGWTMLSRVLGLIRDQLLYNFLGAGPALDAYLVALRLPNMFRRLFGEGALNAAFVPMFTGKYETEGHDKALRFASQALSALVAWLVILTVICEIFTPIVISLTSDFQPSGDRFSLAVALTRITFPYMVLICAAALVAGILNGRGYYSAASAAYLAFNVIGIASTYIGYWGWHDVVFASAWGVTISGAVQLGALLWATKRAGILPFLLRPTLSPDIRQMLRRMGPGLLGSGVTQINLTVDTIIATKLPVGGVSILYAADRLNQLPLGVLGAAAATTLMPVLSKHAATKDAEGGRASLNRALNYALLLTLPATAGLIALAPILMTGLFAYGHFSTQDALLAAECLRAYAAGLPAFILIKVLSPGFFAHGDTKTPVRIGFFTLAINLGLNLALFHPLGYLGPPLASTLAAIANVLCLAFILYRREVFQPDAALIKHATRTFGAALLMALWVAAGQKLLAPYVIYQHGLLRVIVMAFLVLLGAVIYGGALDALGIVKIKDAVAALQKRIARRRSR</sequence>
<evidence type="ECO:0000256" key="3">
    <source>
        <dbReference type="ARBA" id="ARBA00022692"/>
    </source>
</evidence>
<dbReference type="PANTHER" id="PTHR47019">
    <property type="entry name" value="LIPID II FLIPPASE MURJ"/>
    <property type="match status" value="1"/>
</dbReference>
<comment type="similarity">
    <text evidence="9 10 11">Belongs to the MurJ/MviN family.</text>
</comment>
<keyword evidence="6 10" id="KW-1133">Transmembrane helix</keyword>
<name>A0ABQ0QJC7_9PROT</name>
<gene>
    <name evidence="10" type="primary">murJ</name>
    <name evidence="12" type="ORF">AA106556_1273</name>
</gene>
<keyword evidence="10" id="KW-0997">Cell inner membrane</keyword>
<keyword evidence="10 11" id="KW-0813">Transport</keyword>
<dbReference type="PANTHER" id="PTHR47019:SF1">
    <property type="entry name" value="LIPID II FLIPPASE MURJ"/>
    <property type="match status" value="1"/>
</dbReference>
<dbReference type="NCBIfam" id="TIGR01695">
    <property type="entry name" value="murJ_mviN"/>
    <property type="match status" value="1"/>
</dbReference>
<feature type="transmembrane region" description="Helical" evidence="10">
    <location>
        <begin position="310"/>
        <end position="339"/>
    </location>
</feature>
<dbReference type="PIRSF" id="PIRSF002869">
    <property type="entry name" value="MviN"/>
    <property type="match status" value="1"/>
</dbReference>
<protein>
    <recommendedName>
        <fullName evidence="10">Probable lipid II flippase MurJ</fullName>
    </recommendedName>
</protein>
<comment type="subcellular location">
    <subcellularLocation>
        <location evidence="10">Cell inner membrane</location>
        <topology evidence="10">Multi-pass membrane protein</topology>
    </subcellularLocation>
    <subcellularLocation>
        <location evidence="1">Cell membrane</location>
        <topology evidence="1">Multi-pass membrane protein</topology>
    </subcellularLocation>
</comment>
<evidence type="ECO:0000313" key="13">
    <source>
        <dbReference type="Proteomes" id="UP001062443"/>
    </source>
</evidence>
<dbReference type="CDD" id="cd13123">
    <property type="entry name" value="MATE_MurJ_like"/>
    <property type="match status" value="1"/>
</dbReference>
<comment type="function">
    <text evidence="8 10 11">Involved in peptidoglycan biosynthesis. Transports lipid-linked peptidoglycan precursors from the inner to the outer leaflet of the cytoplasmic membrane.</text>
</comment>
<feature type="transmembrane region" description="Helical" evidence="10">
    <location>
        <begin position="385"/>
        <end position="403"/>
    </location>
</feature>
<feature type="transmembrane region" description="Helical" evidence="10">
    <location>
        <begin position="474"/>
        <end position="493"/>
    </location>
</feature>
<evidence type="ECO:0000256" key="5">
    <source>
        <dbReference type="ARBA" id="ARBA00022984"/>
    </source>
</evidence>
<dbReference type="InterPro" id="IPR004268">
    <property type="entry name" value="MurJ"/>
</dbReference>
<comment type="caution">
    <text evidence="12">The sequence shown here is derived from an EMBL/GenBank/DDBJ whole genome shotgun (WGS) entry which is preliminary data.</text>
</comment>
<feature type="transmembrane region" description="Helical" evidence="10">
    <location>
        <begin position="185"/>
        <end position="204"/>
    </location>
</feature>
<evidence type="ECO:0000256" key="10">
    <source>
        <dbReference type="HAMAP-Rule" id="MF_02078"/>
    </source>
</evidence>
<feature type="transmembrane region" description="Helical" evidence="10">
    <location>
        <begin position="130"/>
        <end position="148"/>
    </location>
</feature>
<dbReference type="Pfam" id="PF03023">
    <property type="entry name" value="MurJ"/>
    <property type="match status" value="1"/>
</dbReference>
<evidence type="ECO:0000256" key="11">
    <source>
        <dbReference type="PIRNR" id="PIRNR002869"/>
    </source>
</evidence>
<keyword evidence="3 10" id="KW-0812">Transmembrane</keyword>
<evidence type="ECO:0000256" key="4">
    <source>
        <dbReference type="ARBA" id="ARBA00022960"/>
    </source>
</evidence>
<dbReference type="InterPro" id="IPR051050">
    <property type="entry name" value="Lipid_II_flippase_MurJ/MviN"/>
</dbReference>
<evidence type="ECO:0000256" key="7">
    <source>
        <dbReference type="ARBA" id="ARBA00023136"/>
    </source>
</evidence>
<feature type="transmembrane region" description="Helical" evidence="10">
    <location>
        <begin position="351"/>
        <end position="373"/>
    </location>
</feature>
<organism evidence="12 13">
    <name type="scientific">Neokomagataea tanensis NBRC 106556</name>
    <dbReference type="NCBI Taxonomy" id="1223519"/>
    <lineage>
        <taxon>Bacteria</taxon>
        <taxon>Pseudomonadati</taxon>
        <taxon>Pseudomonadota</taxon>
        <taxon>Alphaproteobacteria</taxon>
        <taxon>Acetobacterales</taxon>
        <taxon>Acetobacteraceae</taxon>
        <taxon>Neokomagataea</taxon>
    </lineage>
</organism>
<accession>A0ABQ0QJC7</accession>
<feature type="transmembrane region" description="Helical" evidence="10">
    <location>
        <begin position="448"/>
        <end position="468"/>
    </location>
</feature>
<keyword evidence="5 10" id="KW-0573">Peptidoglycan synthesis</keyword>
<proteinExistence type="inferred from homology"/>
<feature type="transmembrane region" description="Helical" evidence="10">
    <location>
        <begin position="409"/>
        <end position="427"/>
    </location>
</feature>
<dbReference type="EMBL" id="BAQB01000017">
    <property type="protein sequence ID" value="GBR46907.1"/>
    <property type="molecule type" value="Genomic_DNA"/>
</dbReference>
<dbReference type="RefSeq" id="WP_068169522.1">
    <property type="nucleotide sequence ID" value="NZ_BAQB01000017.1"/>
</dbReference>
<evidence type="ECO:0000256" key="6">
    <source>
        <dbReference type="ARBA" id="ARBA00022989"/>
    </source>
</evidence>
<reference evidence="12" key="1">
    <citation type="submission" date="2013-04" db="EMBL/GenBank/DDBJ databases">
        <title>The genome sequencing project of 58 acetic acid bacteria.</title>
        <authorList>
            <person name="Okamoto-Kainuma A."/>
            <person name="Ishikawa M."/>
            <person name="Umino S."/>
            <person name="Koizumi Y."/>
            <person name="Shiwa Y."/>
            <person name="Yoshikawa H."/>
            <person name="Matsutani M."/>
            <person name="Matsushita K."/>
        </authorList>
    </citation>
    <scope>NUCLEOTIDE SEQUENCE</scope>
    <source>
        <strain evidence="12">NBRC 106556</strain>
    </source>
</reference>
<feature type="transmembrane region" description="Helical" evidence="10">
    <location>
        <begin position="160"/>
        <end position="179"/>
    </location>
</feature>
<evidence type="ECO:0000256" key="1">
    <source>
        <dbReference type="ARBA" id="ARBA00004651"/>
    </source>
</evidence>
<keyword evidence="10 11" id="KW-0961">Cell wall biogenesis/degradation</keyword>
<dbReference type="PRINTS" id="PR01806">
    <property type="entry name" value="VIRFACTRMVIN"/>
</dbReference>
<comment type="caution">
    <text evidence="10">Lacks conserved residue(s) required for the propagation of feature annotation.</text>
</comment>